<dbReference type="EMBL" id="CASHTH010003616">
    <property type="protein sequence ID" value="CAI8047165.1"/>
    <property type="molecule type" value="Genomic_DNA"/>
</dbReference>
<dbReference type="InterPro" id="IPR050090">
    <property type="entry name" value="Tyrosine_recombinase_XerCD"/>
</dbReference>
<evidence type="ECO:0000256" key="7">
    <source>
        <dbReference type="ARBA" id="ARBA00023172"/>
    </source>
</evidence>
<sequence length="311" mass="34790">MRPAQTGAEERSARNRASPAAGDPQAEEFLNHLRVERRLSENTLDAYRRDLGKLNEFGAGRALAEFDTRDLQRFLTHLHRRGLSFRSIQRITSAIRGAYGFLMAGGAIEKDPTEGITVARALPGLPRYLSPDEVERLLAAPDDSPLGSARPGMLEMLYATGLRVSELGPGYVTVIGKGDKARIVPYGDVAAASLESWIREGRPRVLGKRGRETGSPWLFVTARGGPMTRQRFWQIVRTRGEQAGIPRRFSPHVLRHSFATHLLERGADLRSLQQMLGHASITTTQIYTHVTEERLRRVYDEHHPRARRGDS</sequence>
<feature type="domain" description="Tyr recombinase" evidence="10">
    <location>
        <begin position="124"/>
        <end position="300"/>
    </location>
</feature>
<evidence type="ECO:0000256" key="2">
    <source>
        <dbReference type="ARBA" id="ARBA00022490"/>
    </source>
</evidence>
<dbReference type="Proteomes" id="UP001174909">
    <property type="component" value="Unassembled WGS sequence"/>
</dbReference>
<name>A0AA35TF55_GEOBA</name>
<dbReference type="SUPFAM" id="SSF56349">
    <property type="entry name" value="DNA breaking-rejoining enzymes"/>
    <property type="match status" value="1"/>
</dbReference>
<comment type="subcellular location">
    <subcellularLocation>
        <location evidence="1">Cytoplasm</location>
    </subcellularLocation>
</comment>
<keyword evidence="6" id="KW-0238">DNA-binding</keyword>
<dbReference type="Gene3D" id="1.10.443.10">
    <property type="entry name" value="Intergrase catalytic core"/>
    <property type="match status" value="1"/>
</dbReference>
<dbReference type="PANTHER" id="PTHR30349:SF81">
    <property type="entry name" value="TYROSINE RECOMBINASE XERC"/>
    <property type="match status" value="1"/>
</dbReference>
<dbReference type="InterPro" id="IPR044068">
    <property type="entry name" value="CB"/>
</dbReference>
<comment type="caution">
    <text evidence="12">The sequence shown here is derived from an EMBL/GenBank/DDBJ whole genome shotgun (WGS) entry which is preliminary data.</text>
</comment>
<dbReference type="GO" id="GO:0007059">
    <property type="term" value="P:chromosome segregation"/>
    <property type="evidence" value="ECO:0007669"/>
    <property type="project" value="UniProtKB-KW"/>
</dbReference>
<dbReference type="InterPro" id="IPR011010">
    <property type="entry name" value="DNA_brk_join_enz"/>
</dbReference>
<dbReference type="NCBIfam" id="NF001399">
    <property type="entry name" value="PRK00283.1"/>
    <property type="match status" value="1"/>
</dbReference>
<dbReference type="AlphaFoldDB" id="A0AA35TF55"/>
<evidence type="ECO:0000313" key="12">
    <source>
        <dbReference type="EMBL" id="CAI8047165.1"/>
    </source>
</evidence>
<dbReference type="Pfam" id="PF00589">
    <property type="entry name" value="Phage_integrase"/>
    <property type="match status" value="1"/>
</dbReference>
<feature type="domain" description="Core-binding (CB)" evidence="11">
    <location>
        <begin position="20"/>
        <end position="103"/>
    </location>
</feature>
<keyword evidence="2" id="KW-0963">Cytoplasm</keyword>
<keyword evidence="7" id="KW-0233">DNA recombination</keyword>
<dbReference type="Gene3D" id="1.10.150.130">
    <property type="match status" value="1"/>
</dbReference>
<evidence type="ECO:0000313" key="13">
    <source>
        <dbReference type="Proteomes" id="UP001174909"/>
    </source>
</evidence>
<evidence type="ECO:0000256" key="6">
    <source>
        <dbReference type="ARBA" id="ARBA00023125"/>
    </source>
</evidence>
<dbReference type="GO" id="GO:0003677">
    <property type="term" value="F:DNA binding"/>
    <property type="evidence" value="ECO:0007669"/>
    <property type="project" value="UniProtKB-KW"/>
</dbReference>
<dbReference type="PANTHER" id="PTHR30349">
    <property type="entry name" value="PHAGE INTEGRASE-RELATED"/>
    <property type="match status" value="1"/>
</dbReference>
<dbReference type="GO" id="GO:0006310">
    <property type="term" value="P:DNA recombination"/>
    <property type="evidence" value="ECO:0007669"/>
    <property type="project" value="UniProtKB-KW"/>
</dbReference>
<dbReference type="InterPro" id="IPR010998">
    <property type="entry name" value="Integrase_recombinase_N"/>
</dbReference>
<keyword evidence="5" id="KW-0229">DNA integration</keyword>
<dbReference type="InterPro" id="IPR002104">
    <property type="entry name" value="Integrase_catalytic"/>
</dbReference>
<keyword evidence="3" id="KW-0132">Cell division</keyword>
<keyword evidence="4" id="KW-0159">Chromosome partition</keyword>
<dbReference type="HAMAP" id="MF_01808">
    <property type="entry name" value="Recomb_XerC_XerD"/>
    <property type="match status" value="1"/>
</dbReference>
<evidence type="ECO:0000259" key="11">
    <source>
        <dbReference type="PROSITE" id="PS51900"/>
    </source>
</evidence>
<organism evidence="12 13">
    <name type="scientific">Geodia barretti</name>
    <name type="common">Barrett's horny sponge</name>
    <dbReference type="NCBI Taxonomy" id="519541"/>
    <lineage>
        <taxon>Eukaryota</taxon>
        <taxon>Metazoa</taxon>
        <taxon>Porifera</taxon>
        <taxon>Demospongiae</taxon>
        <taxon>Heteroscleromorpha</taxon>
        <taxon>Tetractinellida</taxon>
        <taxon>Astrophorina</taxon>
        <taxon>Geodiidae</taxon>
        <taxon>Geodia</taxon>
    </lineage>
</organism>
<evidence type="ECO:0000256" key="4">
    <source>
        <dbReference type="ARBA" id="ARBA00022829"/>
    </source>
</evidence>
<reference evidence="12" key="1">
    <citation type="submission" date="2023-03" db="EMBL/GenBank/DDBJ databases">
        <authorList>
            <person name="Steffen K."/>
            <person name="Cardenas P."/>
        </authorList>
    </citation>
    <scope>NUCLEOTIDE SEQUENCE</scope>
</reference>
<keyword evidence="8" id="KW-0131">Cell cycle</keyword>
<accession>A0AA35TF55</accession>
<feature type="region of interest" description="Disordered" evidence="9">
    <location>
        <begin position="1"/>
        <end position="25"/>
    </location>
</feature>
<dbReference type="CDD" id="cd00798">
    <property type="entry name" value="INT_XerDC_C"/>
    <property type="match status" value="1"/>
</dbReference>
<protein>
    <submittedName>
        <fullName evidence="12">Tyrosine recombinase XerD</fullName>
    </submittedName>
</protein>
<gene>
    <name evidence="12" type="ORF">GBAR_LOCUS26063</name>
</gene>
<evidence type="ECO:0000256" key="8">
    <source>
        <dbReference type="ARBA" id="ARBA00023306"/>
    </source>
</evidence>
<evidence type="ECO:0000259" key="10">
    <source>
        <dbReference type="PROSITE" id="PS51898"/>
    </source>
</evidence>
<dbReference type="PROSITE" id="PS51900">
    <property type="entry name" value="CB"/>
    <property type="match status" value="1"/>
</dbReference>
<evidence type="ECO:0000256" key="5">
    <source>
        <dbReference type="ARBA" id="ARBA00022908"/>
    </source>
</evidence>
<dbReference type="PROSITE" id="PS51898">
    <property type="entry name" value="TYR_RECOMBINASE"/>
    <property type="match status" value="1"/>
</dbReference>
<keyword evidence="13" id="KW-1185">Reference proteome</keyword>
<dbReference type="Pfam" id="PF02899">
    <property type="entry name" value="Phage_int_SAM_1"/>
    <property type="match status" value="1"/>
</dbReference>
<dbReference type="InterPro" id="IPR013762">
    <property type="entry name" value="Integrase-like_cat_sf"/>
</dbReference>
<dbReference type="GO" id="GO:0051301">
    <property type="term" value="P:cell division"/>
    <property type="evidence" value="ECO:0007669"/>
    <property type="project" value="UniProtKB-KW"/>
</dbReference>
<evidence type="ECO:0000256" key="3">
    <source>
        <dbReference type="ARBA" id="ARBA00022618"/>
    </source>
</evidence>
<dbReference type="GO" id="GO:0005737">
    <property type="term" value="C:cytoplasm"/>
    <property type="evidence" value="ECO:0007669"/>
    <property type="project" value="UniProtKB-SubCell"/>
</dbReference>
<dbReference type="GO" id="GO:0015074">
    <property type="term" value="P:DNA integration"/>
    <property type="evidence" value="ECO:0007669"/>
    <property type="project" value="UniProtKB-KW"/>
</dbReference>
<proteinExistence type="inferred from homology"/>
<evidence type="ECO:0000256" key="1">
    <source>
        <dbReference type="ARBA" id="ARBA00004496"/>
    </source>
</evidence>
<dbReference type="InterPro" id="IPR004107">
    <property type="entry name" value="Integrase_SAM-like_N"/>
</dbReference>
<dbReference type="InterPro" id="IPR023009">
    <property type="entry name" value="Tyrosine_recombinase_XerC/XerD"/>
</dbReference>
<evidence type="ECO:0000256" key="9">
    <source>
        <dbReference type="SAM" id="MobiDB-lite"/>
    </source>
</evidence>